<dbReference type="Proteomes" id="UP000237347">
    <property type="component" value="Unassembled WGS sequence"/>
</dbReference>
<comment type="caution">
    <text evidence="1">The sequence shown here is derived from an EMBL/GenBank/DDBJ whole genome shotgun (WGS) entry which is preliminary data.</text>
</comment>
<name>A0AAW0KIY1_QUESU</name>
<organism evidence="1 2">
    <name type="scientific">Quercus suber</name>
    <name type="common">Cork oak</name>
    <dbReference type="NCBI Taxonomy" id="58331"/>
    <lineage>
        <taxon>Eukaryota</taxon>
        <taxon>Viridiplantae</taxon>
        <taxon>Streptophyta</taxon>
        <taxon>Embryophyta</taxon>
        <taxon>Tracheophyta</taxon>
        <taxon>Spermatophyta</taxon>
        <taxon>Magnoliopsida</taxon>
        <taxon>eudicotyledons</taxon>
        <taxon>Gunneridae</taxon>
        <taxon>Pentapetalae</taxon>
        <taxon>rosids</taxon>
        <taxon>fabids</taxon>
        <taxon>Fagales</taxon>
        <taxon>Fagaceae</taxon>
        <taxon>Quercus</taxon>
    </lineage>
</organism>
<proteinExistence type="predicted"/>
<dbReference type="AlphaFoldDB" id="A0AAW0KIY1"/>
<accession>A0AAW0KIY1</accession>
<evidence type="ECO:0000313" key="1">
    <source>
        <dbReference type="EMBL" id="KAK7839327.1"/>
    </source>
</evidence>
<dbReference type="EMBL" id="PKMF04000286">
    <property type="protein sequence ID" value="KAK7839327.1"/>
    <property type="molecule type" value="Genomic_DNA"/>
</dbReference>
<protein>
    <submittedName>
        <fullName evidence="1">Uncharacterized protein</fullName>
    </submittedName>
</protein>
<sequence length="175" mass="20216">MGTQPTSLRVADFLSLCACSSSGVRLIRSRNVEKRLFEWSKHSFGNIRRQLEEKTKELIKAELAAANRSDCDVVRVIQVKVNELLEKESLMWQQRARNLFLKSGDRNTCYFHQKPSHKYKRNRILGLKNNNDPRSRDGAYSVKSGYKMLMELKEETKTATNVSSVDEMKSTWNAI</sequence>
<keyword evidence="2" id="KW-1185">Reference proteome</keyword>
<reference evidence="1 2" key="1">
    <citation type="journal article" date="2018" name="Sci. Data">
        <title>The draft genome sequence of cork oak.</title>
        <authorList>
            <person name="Ramos A.M."/>
            <person name="Usie A."/>
            <person name="Barbosa P."/>
            <person name="Barros P.M."/>
            <person name="Capote T."/>
            <person name="Chaves I."/>
            <person name="Simoes F."/>
            <person name="Abreu I."/>
            <person name="Carrasquinho I."/>
            <person name="Faro C."/>
            <person name="Guimaraes J.B."/>
            <person name="Mendonca D."/>
            <person name="Nobrega F."/>
            <person name="Rodrigues L."/>
            <person name="Saibo N.J.M."/>
            <person name="Varela M.C."/>
            <person name="Egas C."/>
            <person name="Matos J."/>
            <person name="Miguel C.M."/>
            <person name="Oliveira M.M."/>
            <person name="Ricardo C.P."/>
            <person name="Goncalves S."/>
        </authorList>
    </citation>
    <scope>NUCLEOTIDE SEQUENCE [LARGE SCALE GENOMIC DNA]</scope>
    <source>
        <strain evidence="2">cv. HL8</strain>
    </source>
</reference>
<evidence type="ECO:0000313" key="2">
    <source>
        <dbReference type="Proteomes" id="UP000237347"/>
    </source>
</evidence>
<gene>
    <name evidence="1" type="ORF">CFP56_018144</name>
</gene>